<organism evidence="1">
    <name type="scientific">Eucalyptus grandis</name>
    <name type="common">Flooded gum</name>
    <dbReference type="NCBI Taxonomy" id="71139"/>
    <lineage>
        <taxon>Eukaryota</taxon>
        <taxon>Viridiplantae</taxon>
        <taxon>Streptophyta</taxon>
        <taxon>Embryophyta</taxon>
        <taxon>Tracheophyta</taxon>
        <taxon>Spermatophyta</taxon>
        <taxon>Magnoliopsida</taxon>
        <taxon>eudicotyledons</taxon>
        <taxon>Gunneridae</taxon>
        <taxon>Pentapetalae</taxon>
        <taxon>rosids</taxon>
        <taxon>malvids</taxon>
        <taxon>Myrtales</taxon>
        <taxon>Myrtaceae</taxon>
        <taxon>Myrtoideae</taxon>
        <taxon>Eucalypteae</taxon>
        <taxon>Eucalyptus</taxon>
    </lineage>
</organism>
<dbReference type="AlphaFoldDB" id="A0A059D565"/>
<proteinExistence type="predicted"/>
<gene>
    <name evidence="1" type="ORF">EUGRSUZ_B02181</name>
</gene>
<accession>A0A059D565</accession>
<dbReference type="InParanoid" id="A0A059D565"/>
<dbReference type="EMBL" id="KK198754">
    <property type="protein sequence ID" value="KCW85350.1"/>
    <property type="molecule type" value="Genomic_DNA"/>
</dbReference>
<reference evidence="1" key="1">
    <citation type="submission" date="2013-07" db="EMBL/GenBank/DDBJ databases">
        <title>The genome of Eucalyptus grandis.</title>
        <authorList>
            <person name="Schmutz J."/>
            <person name="Hayes R."/>
            <person name="Myburg A."/>
            <person name="Tuskan G."/>
            <person name="Grattapaglia D."/>
            <person name="Rokhsar D.S."/>
        </authorList>
    </citation>
    <scope>NUCLEOTIDE SEQUENCE</scope>
    <source>
        <tissue evidence="1">Leaf extractions</tissue>
    </source>
</reference>
<sequence>MSSTKPLVFIRNPRVRASLNGTLHSIDTDNVPTIFPKQAVKMTSTNNPQDCAPSSAGLRAKIASNTNATPQSRTHRETSGDVLLPERAIASARRIHAATSLTAAADMAMRPTSVVRSLSSASIRARTGKAVMDRATPMKTRNGPWLTPLEIVDRSTTDVPIPRMKGRLMPANAIARAFLPVLLMELMSSSRPTKNKK</sequence>
<evidence type="ECO:0000313" key="1">
    <source>
        <dbReference type="EMBL" id="KCW85350.1"/>
    </source>
</evidence>
<dbReference type="Gramene" id="KCW85350">
    <property type="protein sequence ID" value="KCW85350"/>
    <property type="gene ID" value="EUGRSUZ_B02181"/>
</dbReference>
<name>A0A059D565_EUCGR</name>
<protein>
    <submittedName>
        <fullName evidence="1">Uncharacterized protein</fullName>
    </submittedName>
</protein>